<organism evidence="2">
    <name type="scientific">viral metagenome</name>
    <dbReference type="NCBI Taxonomy" id="1070528"/>
    <lineage>
        <taxon>unclassified sequences</taxon>
        <taxon>metagenomes</taxon>
        <taxon>organismal metagenomes</taxon>
    </lineage>
</organism>
<sequence>MPPKQMNGAIVVEKTGTLKLISLKEYNIEELYKKCGFKTDTGFEKQTEWKVKLNGETYYVSMYGKLEGRANMENKYDFPPPIDTQLFFGSCLLVGEIKTKGENGSGRTLTNLTISLWDKIYEKLFGGFEDLTLAVAEDDNEEDELDHIPKSKKTKSGGYLKDGFVVDSDGSGDEEEDDSEENDGYDDESSTGSNVHLKEEPLVLEDIGSELSEEPYEYSDDEE</sequence>
<protein>
    <submittedName>
        <fullName evidence="2">Uncharacterized protein</fullName>
    </submittedName>
</protein>
<dbReference type="AlphaFoldDB" id="A0A6C0E3P7"/>
<feature type="region of interest" description="Disordered" evidence="1">
    <location>
        <begin position="159"/>
        <end position="223"/>
    </location>
</feature>
<feature type="compositionally biased region" description="Acidic residues" evidence="1">
    <location>
        <begin position="207"/>
        <end position="223"/>
    </location>
</feature>
<evidence type="ECO:0000256" key="1">
    <source>
        <dbReference type="SAM" id="MobiDB-lite"/>
    </source>
</evidence>
<reference evidence="2" key="1">
    <citation type="journal article" date="2020" name="Nature">
        <title>Giant virus diversity and host interactions through global metagenomics.</title>
        <authorList>
            <person name="Schulz F."/>
            <person name="Roux S."/>
            <person name="Paez-Espino D."/>
            <person name="Jungbluth S."/>
            <person name="Walsh D.A."/>
            <person name="Denef V.J."/>
            <person name="McMahon K.D."/>
            <person name="Konstantinidis K.T."/>
            <person name="Eloe-Fadrosh E.A."/>
            <person name="Kyrpides N.C."/>
            <person name="Woyke T."/>
        </authorList>
    </citation>
    <scope>NUCLEOTIDE SEQUENCE</scope>
    <source>
        <strain evidence="2">GVMAG-M-3300023179-114</strain>
    </source>
</reference>
<dbReference type="EMBL" id="MN739725">
    <property type="protein sequence ID" value="QHT23133.1"/>
    <property type="molecule type" value="Genomic_DNA"/>
</dbReference>
<name>A0A6C0E3P7_9ZZZZ</name>
<feature type="compositionally biased region" description="Acidic residues" evidence="1">
    <location>
        <begin position="170"/>
        <end position="189"/>
    </location>
</feature>
<accession>A0A6C0E3P7</accession>
<evidence type="ECO:0000313" key="2">
    <source>
        <dbReference type="EMBL" id="QHT23133.1"/>
    </source>
</evidence>
<proteinExistence type="predicted"/>